<proteinExistence type="predicted"/>
<organism evidence="2 3">
    <name type="scientific">Malassezia equina</name>
    <dbReference type="NCBI Taxonomy" id="1381935"/>
    <lineage>
        <taxon>Eukaryota</taxon>
        <taxon>Fungi</taxon>
        <taxon>Dikarya</taxon>
        <taxon>Basidiomycota</taxon>
        <taxon>Ustilaginomycotina</taxon>
        <taxon>Malasseziomycetes</taxon>
        <taxon>Malasseziales</taxon>
        <taxon>Malasseziaceae</taxon>
        <taxon>Malassezia</taxon>
    </lineage>
</organism>
<dbReference type="GO" id="GO:0006629">
    <property type="term" value="P:lipid metabolic process"/>
    <property type="evidence" value="ECO:0007669"/>
    <property type="project" value="InterPro"/>
</dbReference>
<keyword evidence="3" id="KW-1185">Reference proteome</keyword>
<dbReference type="AlphaFoldDB" id="A0AAF0EEE5"/>
<gene>
    <name evidence="2" type="ORF">MEQU1_001735</name>
</gene>
<evidence type="ECO:0008006" key="4">
    <source>
        <dbReference type="Google" id="ProtNLM"/>
    </source>
</evidence>
<dbReference type="Pfam" id="PF26146">
    <property type="entry name" value="PI-PLC_X"/>
    <property type="match status" value="1"/>
</dbReference>
<name>A0AAF0EEE5_9BASI</name>
<dbReference type="Gene3D" id="3.20.20.190">
    <property type="entry name" value="Phosphatidylinositol (PI) phosphodiesterase"/>
    <property type="match status" value="1"/>
</dbReference>
<feature type="region of interest" description="Disordered" evidence="1">
    <location>
        <begin position="1"/>
        <end position="41"/>
    </location>
</feature>
<sequence>MEFEDKVGPSKQDRGDDLESWRQNELEQGKRLQPRDITSTNGEPDPYSFILAADIRTFLFIPASYPEPILLKALDSFTEYLNMPRNWISQTSKLGYLTPSEQNVEYVRDLLFMAMDPVFNHVFNQEEWFTLIMTAEEHQLRLFTDPPLPNVNEETVGFDVKEGTAPKLCNRKYSNITYIGAHDSYAVGDQVTDLSANQLTDVTSQLTDGIRLLQIQGHKSDKGATSDNPSGISLCHTSCTIMNGGTLESYLSNVSSFLKKNPNEVVTIVIANVDNVGASHWDKGFQKAGLDTMAYKPSQGKVGKDNWPTLQEMISQNQRLVVFIDNQSNFGSVNYILPEFSNVWENPYDQTSSNFNCTPDRYDGNTQNMMYLINHYLDQNKSILGAEFKSPDVDKLNQTNSVDSIMTDATNCASKMNYYPTFVLVDYYTAGNGSVFEAVSQMNGVNYVAKPLSQPKSSNKNSAGTQMSMAPALASLATTLLALVLMDQM</sequence>
<dbReference type="Proteomes" id="UP001214415">
    <property type="component" value="Chromosome 3"/>
</dbReference>
<dbReference type="PROSITE" id="PS50007">
    <property type="entry name" value="PIPLC_X_DOMAIN"/>
    <property type="match status" value="1"/>
</dbReference>
<dbReference type="EMBL" id="CP119902">
    <property type="protein sequence ID" value="WFD23051.1"/>
    <property type="molecule type" value="Genomic_DNA"/>
</dbReference>
<dbReference type="InterPro" id="IPR051057">
    <property type="entry name" value="PI-PLC_domain"/>
</dbReference>
<dbReference type="GO" id="GO:0008081">
    <property type="term" value="F:phosphoric diester hydrolase activity"/>
    <property type="evidence" value="ECO:0007669"/>
    <property type="project" value="InterPro"/>
</dbReference>
<dbReference type="PANTHER" id="PTHR13593:SF140">
    <property type="entry name" value="PLC-LIKE PHOSPHODIESTERASE"/>
    <property type="match status" value="1"/>
</dbReference>
<evidence type="ECO:0000256" key="1">
    <source>
        <dbReference type="SAM" id="MobiDB-lite"/>
    </source>
</evidence>
<dbReference type="PANTHER" id="PTHR13593">
    <property type="match status" value="1"/>
</dbReference>
<evidence type="ECO:0000313" key="2">
    <source>
        <dbReference type="EMBL" id="WFD23051.1"/>
    </source>
</evidence>
<dbReference type="InterPro" id="IPR017946">
    <property type="entry name" value="PLC-like_Pdiesterase_TIM-brl"/>
</dbReference>
<feature type="compositionally biased region" description="Basic and acidic residues" evidence="1">
    <location>
        <begin position="1"/>
        <end position="34"/>
    </location>
</feature>
<accession>A0AAF0EEE5</accession>
<protein>
    <recommendedName>
        <fullName evidence="4">PLC-like phosphodiesterase</fullName>
    </recommendedName>
</protein>
<dbReference type="SUPFAM" id="SSF51695">
    <property type="entry name" value="PLC-like phosphodiesterases"/>
    <property type="match status" value="1"/>
</dbReference>
<reference evidence="2" key="1">
    <citation type="submission" date="2023-03" db="EMBL/GenBank/DDBJ databases">
        <title>Mating type loci evolution in Malassezia.</title>
        <authorList>
            <person name="Coelho M.A."/>
        </authorList>
    </citation>
    <scope>NUCLEOTIDE SEQUENCE</scope>
    <source>
        <strain evidence="2">CBS 12830</strain>
    </source>
</reference>
<evidence type="ECO:0000313" key="3">
    <source>
        <dbReference type="Proteomes" id="UP001214415"/>
    </source>
</evidence>